<dbReference type="GO" id="GO:0048188">
    <property type="term" value="C:Set1C/COMPASS complex"/>
    <property type="evidence" value="ECO:0007669"/>
    <property type="project" value="InterPro"/>
</dbReference>
<keyword evidence="3" id="KW-0677">Repeat</keyword>
<dbReference type="RefSeq" id="XP_025597600.1">
    <property type="nucleotide sequence ID" value="XM_025742620.1"/>
</dbReference>
<dbReference type="Pfam" id="PF00400">
    <property type="entry name" value="WD40"/>
    <property type="match status" value="2"/>
</dbReference>
<organism evidence="7 8">
    <name type="scientific">Tilletiopsis washingtonensis</name>
    <dbReference type="NCBI Taxonomy" id="58919"/>
    <lineage>
        <taxon>Eukaryota</taxon>
        <taxon>Fungi</taxon>
        <taxon>Dikarya</taxon>
        <taxon>Basidiomycota</taxon>
        <taxon>Ustilaginomycotina</taxon>
        <taxon>Exobasidiomycetes</taxon>
        <taxon>Entylomatales</taxon>
        <taxon>Entylomatales incertae sedis</taxon>
        <taxon>Tilletiopsis</taxon>
    </lineage>
</organism>
<dbReference type="Proteomes" id="UP000245946">
    <property type="component" value="Unassembled WGS sequence"/>
</dbReference>
<dbReference type="GeneID" id="37270164"/>
<dbReference type="OrthoDB" id="196858at2759"/>
<evidence type="ECO:0000256" key="3">
    <source>
        <dbReference type="ARBA" id="ARBA00022737"/>
    </source>
</evidence>
<dbReference type="PROSITE" id="PS50082">
    <property type="entry name" value="WD_REPEATS_2"/>
    <property type="match status" value="2"/>
</dbReference>
<dbReference type="InterPro" id="IPR036322">
    <property type="entry name" value="WD40_repeat_dom_sf"/>
</dbReference>
<evidence type="ECO:0000256" key="2">
    <source>
        <dbReference type="ARBA" id="ARBA00022574"/>
    </source>
</evidence>
<protein>
    <submittedName>
        <fullName evidence="7">WD40 repeat-like protein</fullName>
    </submittedName>
</protein>
<dbReference type="PANTHER" id="PTHR44040">
    <property type="entry name" value="RETINOBLASTOMA-BINDING PROTEIN 5"/>
    <property type="match status" value="1"/>
</dbReference>
<dbReference type="AlphaFoldDB" id="A0A316Z6Y0"/>
<evidence type="ECO:0000313" key="7">
    <source>
        <dbReference type="EMBL" id="PWN97321.1"/>
    </source>
</evidence>
<evidence type="ECO:0000256" key="4">
    <source>
        <dbReference type="ARBA" id="ARBA00023242"/>
    </source>
</evidence>
<reference evidence="7 8" key="1">
    <citation type="journal article" date="2018" name="Mol. Biol. Evol.">
        <title>Broad Genomic Sampling Reveals a Smut Pathogenic Ancestry of the Fungal Clade Ustilaginomycotina.</title>
        <authorList>
            <person name="Kijpornyongpan T."/>
            <person name="Mondo S.J."/>
            <person name="Barry K."/>
            <person name="Sandor L."/>
            <person name="Lee J."/>
            <person name="Lipzen A."/>
            <person name="Pangilinan J."/>
            <person name="LaButti K."/>
            <person name="Hainaut M."/>
            <person name="Henrissat B."/>
            <person name="Grigoriev I.V."/>
            <person name="Spatafora J.W."/>
            <person name="Aime M.C."/>
        </authorList>
    </citation>
    <scope>NUCLEOTIDE SEQUENCE [LARGE SCALE GENOMIC DNA]</scope>
    <source>
        <strain evidence="7 8">MCA 4186</strain>
    </source>
</reference>
<dbReference type="EMBL" id="KZ819295">
    <property type="protein sequence ID" value="PWN97321.1"/>
    <property type="molecule type" value="Genomic_DNA"/>
</dbReference>
<keyword evidence="8" id="KW-1185">Reference proteome</keyword>
<feature type="compositionally biased region" description="Basic and acidic residues" evidence="6">
    <location>
        <begin position="153"/>
        <end position="169"/>
    </location>
</feature>
<evidence type="ECO:0000313" key="8">
    <source>
        <dbReference type="Proteomes" id="UP000245946"/>
    </source>
</evidence>
<feature type="repeat" description="WD" evidence="5">
    <location>
        <begin position="60"/>
        <end position="101"/>
    </location>
</feature>
<dbReference type="SMART" id="SM00320">
    <property type="entry name" value="WD40"/>
    <property type="match status" value="5"/>
</dbReference>
<dbReference type="STRING" id="58919.A0A316Z6Y0"/>
<feature type="compositionally biased region" description="Acidic residues" evidence="6">
    <location>
        <begin position="416"/>
        <end position="429"/>
    </location>
</feature>
<dbReference type="Gene3D" id="2.130.10.10">
    <property type="entry name" value="YVTN repeat-like/Quinoprotein amine dehydrogenase"/>
    <property type="match status" value="2"/>
</dbReference>
<proteinExistence type="predicted"/>
<comment type="subcellular location">
    <subcellularLocation>
        <location evidence="1">Nucleus</location>
    </subcellularLocation>
</comment>
<keyword evidence="4" id="KW-0539">Nucleus</keyword>
<feature type="repeat" description="WD" evidence="5">
    <location>
        <begin position="361"/>
        <end position="392"/>
    </location>
</feature>
<sequence length="529" mass="57217">MTLNPFAQQTPDSVESTLQGASCSVLLFPPRGAAHCLAVGRSDALVVLYDVETRGLARVLEGHVKAVTGLAWSHNGRFLVSGSADCTVVRWDLAPGNARHSVRFETPVTSVDVAASDSNLLLVTLETQQSVLVSLSLRRRRRGRRRAAAQGDSEMHEVNGAVKSERASAEEPPVPSGAAAEEDEVEVQHIERRWVVGLSPEEEESGNDGNITMSLFHPSGTHLLAGTSRGSLLLFALSPDGERGGRLVQRVHLGAITPVREMAFDGAGRNLVVNSSDRAIRVYSVLSGRAAAAAAGEEAGENPVRLADAASYKFQDLVNRTPWNGIGFSGDSDYVYAGAAHIAAHNIYIWDRGAGALDKILEGPKEPLVDVDWHPTRPLLASASAGGAVNIWFTPTAEIWSAYAPGFEELEENVEYEEREDEFDVENEDEASRRKADEEEALVDILTPPLAAGGGAVVHRKDVTGHGGAPDPQLWGLPRDVRRELEHGLPEGQEPWEYFEVDDEDDEPEFHLPVDLDVDYGALLDEGEE</sequence>
<dbReference type="InterPro" id="IPR015943">
    <property type="entry name" value="WD40/YVTN_repeat-like_dom_sf"/>
</dbReference>
<dbReference type="PROSITE" id="PS50294">
    <property type="entry name" value="WD_REPEATS_REGION"/>
    <property type="match status" value="1"/>
</dbReference>
<evidence type="ECO:0000256" key="5">
    <source>
        <dbReference type="PROSITE-ProRule" id="PRU00221"/>
    </source>
</evidence>
<feature type="region of interest" description="Disordered" evidence="6">
    <location>
        <begin position="416"/>
        <end position="437"/>
    </location>
</feature>
<accession>A0A316Z6Y0</accession>
<keyword evidence="2 5" id="KW-0853">WD repeat</keyword>
<feature type="region of interest" description="Disordered" evidence="6">
    <location>
        <begin position="143"/>
        <end position="186"/>
    </location>
</feature>
<dbReference type="InterPro" id="IPR001680">
    <property type="entry name" value="WD40_rpt"/>
</dbReference>
<evidence type="ECO:0000256" key="1">
    <source>
        <dbReference type="ARBA" id="ARBA00004123"/>
    </source>
</evidence>
<gene>
    <name evidence="7" type="ORF">FA09DRAFT_330484</name>
</gene>
<dbReference type="PANTHER" id="PTHR44040:SF1">
    <property type="entry name" value="RETINOBLASTOMA-BINDING PROTEIN 5"/>
    <property type="match status" value="1"/>
</dbReference>
<dbReference type="InterPro" id="IPR037850">
    <property type="entry name" value="RBBP5/Swd1"/>
</dbReference>
<dbReference type="SUPFAM" id="SSF50978">
    <property type="entry name" value="WD40 repeat-like"/>
    <property type="match status" value="1"/>
</dbReference>
<name>A0A316Z6Y0_9BASI</name>
<evidence type="ECO:0000256" key="6">
    <source>
        <dbReference type="SAM" id="MobiDB-lite"/>
    </source>
</evidence>